<accession>A0A6G1X311</accession>
<dbReference type="NCBIfam" id="TIGR00199">
    <property type="entry name" value="PncC_domain"/>
    <property type="match status" value="1"/>
</dbReference>
<dbReference type="PIRSF" id="PIRSF006728">
    <property type="entry name" value="CinA"/>
    <property type="match status" value="1"/>
</dbReference>
<evidence type="ECO:0000313" key="3">
    <source>
        <dbReference type="EMBL" id="MRG85332.1"/>
    </source>
</evidence>
<dbReference type="PANTHER" id="PTHR13939">
    <property type="entry name" value="NICOTINAMIDE-NUCLEOTIDE AMIDOHYDROLASE PNCC"/>
    <property type="match status" value="1"/>
</dbReference>
<dbReference type="Proteomes" id="UP000480185">
    <property type="component" value="Unassembled WGS sequence"/>
</dbReference>
<protein>
    <recommendedName>
        <fullName evidence="1">Putative competence-damage inducible protein</fullName>
    </recommendedName>
</protein>
<dbReference type="InterPro" id="IPR001453">
    <property type="entry name" value="MoaB/Mog_dom"/>
</dbReference>
<dbReference type="InterPro" id="IPR050101">
    <property type="entry name" value="CinA"/>
</dbReference>
<dbReference type="OrthoDB" id="9801454at2"/>
<comment type="caution">
    <text evidence="3">The sequence shown here is derived from an EMBL/GenBank/DDBJ whole genome shotgun (WGS) entry which is preliminary data.</text>
</comment>
<dbReference type="AlphaFoldDB" id="A0A6G1X311"/>
<dbReference type="InterPro" id="IPR041424">
    <property type="entry name" value="CinA_KH"/>
</dbReference>
<keyword evidence="4" id="KW-1185">Reference proteome</keyword>
<dbReference type="Pfam" id="PF02464">
    <property type="entry name" value="CinA"/>
    <property type="match status" value="1"/>
</dbReference>
<comment type="similarity">
    <text evidence="1">Belongs to the CinA family.</text>
</comment>
<evidence type="ECO:0000313" key="4">
    <source>
        <dbReference type="Proteomes" id="UP000480185"/>
    </source>
</evidence>
<dbReference type="HAMAP" id="MF_00226_B">
    <property type="entry name" value="CinA_B"/>
    <property type="match status" value="1"/>
</dbReference>
<dbReference type="CDD" id="cd00885">
    <property type="entry name" value="cinA"/>
    <property type="match status" value="1"/>
</dbReference>
<evidence type="ECO:0000259" key="2">
    <source>
        <dbReference type="SMART" id="SM00852"/>
    </source>
</evidence>
<dbReference type="Pfam" id="PF00994">
    <property type="entry name" value="MoCF_biosynth"/>
    <property type="match status" value="1"/>
</dbReference>
<dbReference type="NCBIfam" id="NF001813">
    <property type="entry name" value="PRK00549.1"/>
    <property type="match status" value="1"/>
</dbReference>
<dbReference type="Gene3D" id="3.90.950.20">
    <property type="entry name" value="CinA-like"/>
    <property type="match status" value="1"/>
</dbReference>
<gene>
    <name evidence="1" type="primary">cinA</name>
    <name evidence="3" type="ORF">GH754_03205</name>
</gene>
<dbReference type="InterPro" id="IPR036425">
    <property type="entry name" value="MoaB/Mog-like_dom_sf"/>
</dbReference>
<reference evidence="3 4" key="1">
    <citation type="submission" date="2019-11" db="EMBL/GenBank/DDBJ databases">
        <authorList>
            <person name="Li J."/>
        </authorList>
    </citation>
    <scope>NUCLEOTIDE SEQUENCE [LARGE SCALE GENOMIC DNA]</scope>
    <source>
        <strain evidence="3 4">J4</strain>
    </source>
</reference>
<dbReference type="InterPro" id="IPR008136">
    <property type="entry name" value="CinA_C"/>
</dbReference>
<dbReference type="Gene3D" id="3.30.70.2860">
    <property type="match status" value="1"/>
</dbReference>
<dbReference type="NCBIfam" id="TIGR00200">
    <property type="entry name" value="cinA_nterm"/>
    <property type="match status" value="1"/>
</dbReference>
<dbReference type="RefSeq" id="WP_153727291.1">
    <property type="nucleotide sequence ID" value="NZ_WJNH01000002.1"/>
</dbReference>
<dbReference type="EMBL" id="WJNH01000002">
    <property type="protein sequence ID" value="MRG85332.1"/>
    <property type="molecule type" value="Genomic_DNA"/>
</dbReference>
<organism evidence="3 4">
    <name type="scientific">Salinibacillus xinjiangensis</name>
    <dbReference type="NCBI Taxonomy" id="1229268"/>
    <lineage>
        <taxon>Bacteria</taxon>
        <taxon>Bacillati</taxon>
        <taxon>Bacillota</taxon>
        <taxon>Bacilli</taxon>
        <taxon>Bacillales</taxon>
        <taxon>Bacillaceae</taxon>
        <taxon>Salinibacillus</taxon>
    </lineage>
</organism>
<dbReference type="InterPro" id="IPR008135">
    <property type="entry name" value="Competence-induced_CinA"/>
</dbReference>
<dbReference type="InterPro" id="IPR036653">
    <property type="entry name" value="CinA-like_C"/>
</dbReference>
<evidence type="ECO:0000256" key="1">
    <source>
        <dbReference type="HAMAP-Rule" id="MF_00226"/>
    </source>
</evidence>
<dbReference type="SMART" id="SM00852">
    <property type="entry name" value="MoCF_biosynth"/>
    <property type="match status" value="1"/>
</dbReference>
<sequence>MKDMNAEILSVGSELLLGQIVNSNAQWLSKRLADLGINVFYHHTIGDNFNRLEQAMRLAKERSDLVIVTGGLGPTDDDLTREVASQVINQPIEVDAQVLAKVESYFQKRNQTMTENNRKQAHVFQGSTVFPNDEGMSPGIFTEHENTGWVFLPGVPREMKSIFNQSIDPFLKQKYSLNQKIYSRVLKFIGIGESLLEDRIADIMKKQTNPTIAPLAGDGEVTLRLTAKTKTEESANAMIAKVEKEVLQRVGDYYYGADHETVENRVFQILKDNSLTLSSAESITGGRFIDRMISLPGASTIILGSIVCYQREIKENILKVSKDVLDQHGTVSAPCASELANNIQTMMNSDIGISFTGNAGPNPIEGKEVGLVYIGLKIGSQEPLVESIQVNGTRENIRNRAVKKGFELLYHYLKQYHSIE</sequence>
<feature type="domain" description="MoaB/Mog" evidence="2">
    <location>
        <begin position="7"/>
        <end position="174"/>
    </location>
</feature>
<dbReference type="SUPFAM" id="SSF53218">
    <property type="entry name" value="Molybdenum cofactor biosynthesis proteins"/>
    <property type="match status" value="1"/>
</dbReference>
<dbReference type="SUPFAM" id="SSF142433">
    <property type="entry name" value="CinA-like"/>
    <property type="match status" value="1"/>
</dbReference>
<dbReference type="Pfam" id="PF18146">
    <property type="entry name" value="CinA_KH"/>
    <property type="match status" value="1"/>
</dbReference>
<name>A0A6G1X311_9BACI</name>
<proteinExistence type="inferred from homology"/>
<dbReference type="PANTHER" id="PTHR13939:SF0">
    <property type="entry name" value="NMN AMIDOHYDROLASE-LIKE PROTEIN YFAY"/>
    <property type="match status" value="1"/>
</dbReference>
<dbReference type="NCBIfam" id="TIGR00177">
    <property type="entry name" value="molyb_syn"/>
    <property type="match status" value="1"/>
</dbReference>
<dbReference type="Gene3D" id="3.40.980.10">
    <property type="entry name" value="MoaB/Mog-like domain"/>
    <property type="match status" value="1"/>
</dbReference>